<feature type="topological domain" description="Cytoplasmic" evidence="14">
    <location>
        <begin position="1"/>
        <end position="14"/>
    </location>
</feature>
<keyword evidence="7 14" id="KW-0249">Electron transport</keyword>
<evidence type="ECO:0000256" key="4">
    <source>
        <dbReference type="ARBA" id="ARBA00022475"/>
    </source>
</evidence>
<feature type="topological domain" description="Cytoplasmic" evidence="14">
    <location>
        <begin position="165"/>
        <end position="177"/>
    </location>
</feature>
<keyword evidence="13 14" id="KW-0676">Redox-active center</keyword>
<dbReference type="EMBL" id="MUYB01000020">
    <property type="protein sequence ID" value="OOS04291.1"/>
    <property type="molecule type" value="Genomic_DNA"/>
</dbReference>
<evidence type="ECO:0000256" key="6">
    <source>
        <dbReference type="ARBA" id="ARBA00022692"/>
    </source>
</evidence>
<feature type="transmembrane region" description="Helical" evidence="15">
    <location>
        <begin position="143"/>
        <end position="164"/>
    </location>
</feature>
<keyword evidence="4 14" id="KW-1003">Cell membrane</keyword>
<feature type="transmembrane region" description="Helical" evidence="15">
    <location>
        <begin position="45"/>
        <end position="65"/>
    </location>
</feature>
<dbReference type="GO" id="GO:0015035">
    <property type="term" value="F:protein-disulfide reductase activity"/>
    <property type="evidence" value="ECO:0007669"/>
    <property type="project" value="UniProtKB-UniRule"/>
</dbReference>
<dbReference type="InterPro" id="IPR023380">
    <property type="entry name" value="DsbB-like_sf"/>
</dbReference>
<dbReference type="NCBIfam" id="NF002485">
    <property type="entry name" value="PRK01749.1"/>
    <property type="match status" value="1"/>
</dbReference>
<dbReference type="GO" id="GO:0009055">
    <property type="term" value="F:electron transfer activity"/>
    <property type="evidence" value="ECO:0007669"/>
    <property type="project" value="UniProtKB-UniRule"/>
</dbReference>
<dbReference type="GO" id="GO:0006457">
    <property type="term" value="P:protein folding"/>
    <property type="evidence" value="ECO:0007669"/>
    <property type="project" value="InterPro"/>
</dbReference>
<feature type="topological domain" description="Periplasmic" evidence="14">
    <location>
        <begin position="91"/>
        <end position="145"/>
    </location>
</feature>
<dbReference type="PANTHER" id="PTHR36570">
    <property type="entry name" value="DISULFIDE BOND FORMATION PROTEIN B"/>
    <property type="match status" value="1"/>
</dbReference>
<evidence type="ECO:0000256" key="13">
    <source>
        <dbReference type="ARBA" id="ARBA00023284"/>
    </source>
</evidence>
<keyword evidence="9 14" id="KW-0560">Oxidoreductase</keyword>
<reference evidence="16 17" key="1">
    <citation type="submission" date="2017-02" db="EMBL/GenBank/DDBJ databases">
        <title>Draft genome sequence of Haemophilus felis CCUG 31170 type strain.</title>
        <authorList>
            <person name="Engstrom-Jakobsson H."/>
            <person name="Salva-Serra F."/>
            <person name="Thorell K."/>
            <person name="Gonzales-Siles L."/>
            <person name="Karlsson R."/>
            <person name="Boulund F."/>
            <person name="Engstrand L."/>
            <person name="Kristiansson E."/>
            <person name="Moore E."/>
        </authorList>
    </citation>
    <scope>NUCLEOTIDE SEQUENCE [LARGE SCALE GENOMIC DNA]</scope>
    <source>
        <strain evidence="16 17">CCUG 31170</strain>
    </source>
</reference>
<feature type="transmembrane region" description="Helical" evidence="15">
    <location>
        <begin position="12"/>
        <end position="33"/>
    </location>
</feature>
<dbReference type="InterPro" id="IPR022920">
    <property type="entry name" value="Disulphide_bond_form_DsbB"/>
</dbReference>
<accession>A0A1T0B3F7</accession>
<evidence type="ECO:0000256" key="1">
    <source>
        <dbReference type="ARBA" id="ARBA00004429"/>
    </source>
</evidence>
<dbReference type="PANTHER" id="PTHR36570:SF2">
    <property type="entry name" value="DISULFIDE BOND FORMATION PROTEIN B"/>
    <property type="match status" value="1"/>
</dbReference>
<dbReference type="SUPFAM" id="SSF158442">
    <property type="entry name" value="DsbB-like"/>
    <property type="match status" value="1"/>
</dbReference>
<evidence type="ECO:0000256" key="2">
    <source>
        <dbReference type="ARBA" id="ARBA00008823"/>
    </source>
</evidence>
<organism evidence="16 17">
    <name type="scientific">[Haemophilus] felis</name>
    <dbReference type="NCBI Taxonomy" id="123822"/>
    <lineage>
        <taxon>Bacteria</taxon>
        <taxon>Pseudomonadati</taxon>
        <taxon>Pseudomonadota</taxon>
        <taxon>Gammaproteobacteria</taxon>
        <taxon>Pasteurellales</taxon>
        <taxon>Pasteurellaceae</taxon>
    </lineage>
</organism>
<evidence type="ECO:0000313" key="16">
    <source>
        <dbReference type="EMBL" id="OOS04291.1"/>
    </source>
</evidence>
<dbReference type="HAMAP" id="MF_00286">
    <property type="entry name" value="DsbB"/>
    <property type="match status" value="1"/>
</dbReference>
<name>A0A1T0B3F7_9PAST</name>
<keyword evidence="8 14" id="KW-1133">Transmembrane helix</keyword>
<evidence type="ECO:0000256" key="7">
    <source>
        <dbReference type="ARBA" id="ARBA00022982"/>
    </source>
</evidence>
<feature type="disulfide bond" description="Redox-active" evidence="14">
    <location>
        <begin position="41"/>
        <end position="44"/>
    </location>
</feature>
<dbReference type="STRING" id="123822.B0188_04985"/>
<evidence type="ECO:0000256" key="9">
    <source>
        <dbReference type="ARBA" id="ARBA00023002"/>
    </source>
</evidence>
<feature type="topological domain" description="Periplasmic" evidence="14">
    <location>
        <begin position="32"/>
        <end position="49"/>
    </location>
</feature>
<evidence type="ECO:0000256" key="5">
    <source>
        <dbReference type="ARBA" id="ARBA00022519"/>
    </source>
</evidence>
<comment type="subcellular location">
    <subcellularLocation>
        <location evidence="1">Cell inner membrane</location>
        <topology evidence="1">Multi-pass membrane protein</topology>
    </subcellularLocation>
    <subcellularLocation>
        <location evidence="14">Cell membrane</location>
        <topology evidence="14">Multi-pass membrane protein</topology>
    </subcellularLocation>
</comment>
<evidence type="ECO:0000256" key="14">
    <source>
        <dbReference type="HAMAP-Rule" id="MF_00286"/>
    </source>
</evidence>
<feature type="transmembrane region" description="Helical" evidence="15">
    <location>
        <begin position="72"/>
        <end position="93"/>
    </location>
</feature>
<dbReference type="InterPro" id="IPR003752">
    <property type="entry name" value="DiS_bond_form_DsbB/BdbC"/>
</dbReference>
<keyword evidence="10 14" id="KW-0472">Membrane</keyword>
<proteinExistence type="inferred from homology"/>
<keyword evidence="12 14" id="KW-0143">Chaperone</keyword>
<dbReference type="Proteomes" id="UP000190023">
    <property type="component" value="Unassembled WGS sequence"/>
</dbReference>
<keyword evidence="3 14" id="KW-0813">Transport</keyword>
<keyword evidence="17" id="KW-1185">Reference proteome</keyword>
<evidence type="ECO:0000256" key="8">
    <source>
        <dbReference type="ARBA" id="ARBA00022989"/>
    </source>
</evidence>
<evidence type="ECO:0000256" key="15">
    <source>
        <dbReference type="SAM" id="Phobius"/>
    </source>
</evidence>
<comment type="function">
    <text evidence="14">Required for disulfide bond formation in some periplasmic proteins. Acts by oxidizing the DsbA protein.</text>
</comment>
<evidence type="ECO:0000256" key="3">
    <source>
        <dbReference type="ARBA" id="ARBA00022448"/>
    </source>
</evidence>
<dbReference type="OrthoDB" id="3711263at2"/>
<dbReference type="AlphaFoldDB" id="A0A1T0B3F7"/>
<evidence type="ECO:0000256" key="10">
    <source>
        <dbReference type="ARBA" id="ARBA00023136"/>
    </source>
</evidence>
<evidence type="ECO:0000256" key="12">
    <source>
        <dbReference type="ARBA" id="ARBA00023186"/>
    </source>
</evidence>
<protein>
    <recommendedName>
        <fullName evidence="14">Disulfide bond formation protein B</fullName>
    </recommendedName>
    <alternativeName>
        <fullName evidence="14">Disulfide oxidoreductase</fullName>
    </alternativeName>
</protein>
<comment type="caution">
    <text evidence="14">Lacks conserved residue(s) required for the propagation of feature annotation.</text>
</comment>
<feature type="disulfide bond" description="Redox-active" evidence="14">
    <location>
        <begin position="105"/>
        <end position="131"/>
    </location>
</feature>
<keyword evidence="5" id="KW-0997">Cell inner membrane</keyword>
<comment type="caution">
    <text evidence="16">The sequence shown here is derived from an EMBL/GenBank/DDBJ whole genome shotgun (WGS) entry which is preliminary data.</text>
</comment>
<sequence length="177" mass="20479">MLNFFKIYSMQRNGWFLLFVATVILISISLYFQHGMNLEPCVMCIYERTALFGIMFASLIGLLYPKSTFLRLLGLIIALGCAIKGFEVALTHLDLQLNPAPWKQCPLVPEFPTTLPLDKWIPFIFKPSAPCGLEQWQFLGLSMVQWILIIFVVYILLLALLLMSQFKRSKPQRRLFR</sequence>
<keyword evidence="11 14" id="KW-1015">Disulfide bond</keyword>
<comment type="similarity">
    <text evidence="2 14">Belongs to the DsbB family.</text>
</comment>
<dbReference type="GO" id="GO:0005886">
    <property type="term" value="C:plasma membrane"/>
    <property type="evidence" value="ECO:0007669"/>
    <property type="project" value="UniProtKB-SubCell"/>
</dbReference>
<gene>
    <name evidence="14" type="primary">dsbB</name>
    <name evidence="16" type="ORF">B0188_04985</name>
</gene>
<evidence type="ECO:0000313" key="17">
    <source>
        <dbReference type="Proteomes" id="UP000190023"/>
    </source>
</evidence>
<evidence type="ECO:0000256" key="11">
    <source>
        <dbReference type="ARBA" id="ARBA00023157"/>
    </source>
</evidence>
<dbReference type="Gene3D" id="1.20.1550.10">
    <property type="entry name" value="DsbB-like"/>
    <property type="match status" value="1"/>
</dbReference>
<keyword evidence="6 14" id="KW-0812">Transmembrane</keyword>
<dbReference type="InterPro" id="IPR050183">
    <property type="entry name" value="DsbB"/>
</dbReference>
<dbReference type="Pfam" id="PF02600">
    <property type="entry name" value="DsbB"/>
    <property type="match status" value="1"/>
</dbReference>